<protein>
    <recommendedName>
        <fullName evidence="3">Queuosine 5'-phosphate N-glycosylase/hydrolase</fullName>
    </recommendedName>
    <alternativeName>
        <fullName evidence="4">Queuosine-nucleotide N-glycosylase/hydrolase</fullName>
    </alternativeName>
</protein>
<organism evidence="6">
    <name type="scientific">uncultured Solirubrobacteraceae bacterium</name>
    <dbReference type="NCBI Taxonomy" id="1162706"/>
    <lineage>
        <taxon>Bacteria</taxon>
        <taxon>Bacillati</taxon>
        <taxon>Actinomycetota</taxon>
        <taxon>Thermoleophilia</taxon>
        <taxon>Solirubrobacterales</taxon>
        <taxon>Solirubrobacteraceae</taxon>
        <taxon>environmental samples</taxon>
    </lineage>
</organism>
<name>A0A6J4S5J8_9ACTN</name>
<evidence type="ECO:0000256" key="5">
    <source>
        <dbReference type="ARBA" id="ARBA00048204"/>
    </source>
</evidence>
<reference evidence="6" key="1">
    <citation type="submission" date="2020-02" db="EMBL/GenBank/DDBJ databases">
        <authorList>
            <person name="Meier V. D."/>
        </authorList>
    </citation>
    <scope>NUCLEOTIDE SEQUENCE</scope>
    <source>
        <strain evidence="6">AVDCRST_MAG30</strain>
    </source>
</reference>
<evidence type="ECO:0000256" key="2">
    <source>
        <dbReference type="ARBA" id="ARBA00035119"/>
    </source>
</evidence>
<comment type="catalytic activity">
    <reaction evidence="5">
        <text>queuosine 5'-phosphate + H2O = queuine + D-ribose 5-phosphate</text>
        <dbReference type="Rhea" id="RHEA:75387"/>
        <dbReference type="ChEBI" id="CHEBI:15377"/>
        <dbReference type="ChEBI" id="CHEBI:17433"/>
        <dbReference type="ChEBI" id="CHEBI:78346"/>
        <dbReference type="ChEBI" id="CHEBI:194371"/>
    </reaction>
    <physiologicalReaction direction="left-to-right" evidence="5">
        <dbReference type="Rhea" id="RHEA:75388"/>
    </physiologicalReaction>
</comment>
<dbReference type="PANTHER" id="PTHR21314">
    <property type="entry name" value="QUEUOSINE 5'-PHOSPHATE N-GLYCOSYLASE_HYDROLASE-RELATED"/>
    <property type="match status" value="1"/>
</dbReference>
<evidence type="ECO:0000256" key="4">
    <source>
        <dbReference type="ARBA" id="ARBA00035393"/>
    </source>
</evidence>
<evidence type="ECO:0000256" key="1">
    <source>
        <dbReference type="ARBA" id="ARBA00022801"/>
    </source>
</evidence>
<dbReference type="Pfam" id="PF10343">
    <property type="entry name" value="Q_salvage"/>
    <property type="match status" value="1"/>
</dbReference>
<evidence type="ECO:0000313" key="6">
    <source>
        <dbReference type="EMBL" id="CAA9485892.1"/>
    </source>
</evidence>
<gene>
    <name evidence="6" type="ORF">AVDCRST_MAG30-1085</name>
</gene>
<dbReference type="InterPro" id="IPR019438">
    <property type="entry name" value="Q_salvage"/>
</dbReference>
<dbReference type="GO" id="GO:0016787">
    <property type="term" value="F:hydrolase activity"/>
    <property type="evidence" value="ECO:0007669"/>
    <property type="project" value="UniProtKB-KW"/>
</dbReference>
<dbReference type="GO" id="GO:0006400">
    <property type="term" value="P:tRNA modification"/>
    <property type="evidence" value="ECO:0007669"/>
    <property type="project" value="TreeGrafter"/>
</dbReference>
<evidence type="ECO:0000256" key="3">
    <source>
        <dbReference type="ARBA" id="ARBA00035306"/>
    </source>
</evidence>
<dbReference type="AlphaFoldDB" id="A0A6J4S5J8"/>
<sequence>MPQAPLYDRVRANCAEVARAARWVSIVPGATLEGGGVAGLDPAEHLLDGSPSDVARYVLIMDAINFGSGWFPTLRHGAEGTGGMTRRLTERFRRDGGPWTATELRAATPALAAGVLDEDRRHPLMGHYAEALRQLGAFLGDRDALDVVDAAGGSAARLASSLADGMPYFEDPGFYKRAQIAANDLALAGVAAWDDADRLTVFADNLVPHVLRVDGVLAYDPELAALVDSGALLPAGGAMETEIRACAVHACELQAARLGVAPRLLDNWLWNRGLEPAYAERPAHLTRTVRY</sequence>
<dbReference type="EMBL" id="CADCVS010000173">
    <property type="protein sequence ID" value="CAA9485892.1"/>
    <property type="molecule type" value="Genomic_DNA"/>
</dbReference>
<proteinExistence type="inferred from homology"/>
<dbReference type="PANTHER" id="PTHR21314:SF0">
    <property type="entry name" value="QUEUOSINE 5'-PHOSPHATE N-GLYCOSYLASE_HYDROLASE"/>
    <property type="match status" value="1"/>
</dbReference>
<accession>A0A6J4S5J8</accession>
<keyword evidence="1" id="KW-0378">Hydrolase</keyword>
<comment type="similarity">
    <text evidence="2">Belongs to the QNG1 protein family.</text>
</comment>